<evidence type="ECO:0000313" key="4">
    <source>
        <dbReference type="Proteomes" id="UP000054558"/>
    </source>
</evidence>
<keyword evidence="4" id="KW-1185">Reference proteome</keyword>
<accession>A0A1Y1IS73</accession>
<keyword evidence="2" id="KW-1133">Transmembrane helix</keyword>
<gene>
    <name evidence="3" type="ORF">KFL_007960020</name>
</gene>
<keyword evidence="2" id="KW-0812">Transmembrane</keyword>
<proteinExistence type="predicted"/>
<feature type="region of interest" description="Disordered" evidence="1">
    <location>
        <begin position="129"/>
        <end position="197"/>
    </location>
</feature>
<feature type="region of interest" description="Disordered" evidence="1">
    <location>
        <begin position="76"/>
        <end position="106"/>
    </location>
</feature>
<dbReference type="AlphaFoldDB" id="A0A1Y1IS73"/>
<evidence type="ECO:0000256" key="1">
    <source>
        <dbReference type="SAM" id="MobiDB-lite"/>
    </source>
</evidence>
<feature type="compositionally biased region" description="Polar residues" evidence="1">
    <location>
        <begin position="258"/>
        <end position="268"/>
    </location>
</feature>
<feature type="region of interest" description="Disordered" evidence="1">
    <location>
        <begin position="247"/>
        <end position="268"/>
    </location>
</feature>
<reference evidence="3 4" key="1">
    <citation type="journal article" date="2014" name="Nat. Commun.">
        <title>Klebsormidium flaccidum genome reveals primary factors for plant terrestrial adaptation.</title>
        <authorList>
            <person name="Hori K."/>
            <person name="Maruyama F."/>
            <person name="Fujisawa T."/>
            <person name="Togashi T."/>
            <person name="Yamamoto N."/>
            <person name="Seo M."/>
            <person name="Sato S."/>
            <person name="Yamada T."/>
            <person name="Mori H."/>
            <person name="Tajima N."/>
            <person name="Moriyama T."/>
            <person name="Ikeuchi M."/>
            <person name="Watanabe M."/>
            <person name="Wada H."/>
            <person name="Kobayashi K."/>
            <person name="Saito M."/>
            <person name="Masuda T."/>
            <person name="Sasaki-Sekimoto Y."/>
            <person name="Mashiguchi K."/>
            <person name="Awai K."/>
            <person name="Shimojima M."/>
            <person name="Masuda S."/>
            <person name="Iwai M."/>
            <person name="Nobusawa T."/>
            <person name="Narise T."/>
            <person name="Kondo S."/>
            <person name="Saito H."/>
            <person name="Sato R."/>
            <person name="Murakawa M."/>
            <person name="Ihara Y."/>
            <person name="Oshima-Yamada Y."/>
            <person name="Ohtaka K."/>
            <person name="Satoh M."/>
            <person name="Sonobe K."/>
            <person name="Ishii M."/>
            <person name="Ohtani R."/>
            <person name="Kanamori-Sato M."/>
            <person name="Honoki R."/>
            <person name="Miyazaki D."/>
            <person name="Mochizuki H."/>
            <person name="Umetsu J."/>
            <person name="Higashi K."/>
            <person name="Shibata D."/>
            <person name="Kamiya Y."/>
            <person name="Sato N."/>
            <person name="Nakamura Y."/>
            <person name="Tabata S."/>
            <person name="Ida S."/>
            <person name="Kurokawa K."/>
            <person name="Ohta H."/>
        </authorList>
    </citation>
    <scope>NUCLEOTIDE SEQUENCE [LARGE SCALE GENOMIC DNA]</scope>
    <source>
        <strain evidence="3 4">NIES-2285</strain>
    </source>
</reference>
<dbReference type="EMBL" id="DF237745">
    <property type="protein sequence ID" value="GAQ91497.1"/>
    <property type="molecule type" value="Genomic_DNA"/>
</dbReference>
<name>A0A1Y1IS73_KLENI</name>
<evidence type="ECO:0000313" key="3">
    <source>
        <dbReference type="EMBL" id="GAQ91497.1"/>
    </source>
</evidence>
<feature type="transmembrane region" description="Helical" evidence="2">
    <location>
        <begin position="26"/>
        <end position="52"/>
    </location>
</feature>
<organism evidence="3 4">
    <name type="scientific">Klebsormidium nitens</name>
    <name type="common">Green alga</name>
    <name type="synonym">Ulothrix nitens</name>
    <dbReference type="NCBI Taxonomy" id="105231"/>
    <lineage>
        <taxon>Eukaryota</taxon>
        <taxon>Viridiplantae</taxon>
        <taxon>Streptophyta</taxon>
        <taxon>Klebsormidiophyceae</taxon>
        <taxon>Klebsormidiales</taxon>
        <taxon>Klebsormidiaceae</taxon>
        <taxon>Klebsormidium</taxon>
    </lineage>
</organism>
<dbReference type="Proteomes" id="UP000054558">
    <property type="component" value="Unassembled WGS sequence"/>
</dbReference>
<sequence>MQDTMQGCMPALIVGIRRWHSGGTTYAIAVAAFSSTSTLTATCFTVEFLLLLRYLAARHRAAVDGLVTLAIKAPAARPPPASNMHKKRESGGGRPQRFNRQDRQAPSVRYSLEKVWLRAEACCTQARLGARQGARRQQVTKQGRQALSTPGPSPPGGSLHQAGPTAAASVAGRGGKRPARSGPAVNRGGDRERGAFESSKVGAPCTWLYYDRGDGGQQSSARLQVLGAASNKHASSAFKRTCKAQARVRRPSLGQGQGHTTCTRGVGQ</sequence>
<keyword evidence="2" id="KW-0472">Membrane</keyword>
<protein>
    <submittedName>
        <fullName evidence="3">Uncharacterized protein</fullName>
    </submittedName>
</protein>
<evidence type="ECO:0000256" key="2">
    <source>
        <dbReference type="SAM" id="Phobius"/>
    </source>
</evidence>